<dbReference type="PRINTS" id="PR00038">
    <property type="entry name" value="HTHLUXR"/>
</dbReference>
<dbReference type="InterPro" id="IPR000792">
    <property type="entry name" value="Tscrpt_reg_LuxR_C"/>
</dbReference>
<sequence>MHAGRVVSPVLVGRERELARLVALVAAAPAVAVIEGEAGIGKSRLVAELLGGASVADLRVLSGTCVQIREPFPLGPIVEALRGRAPELAGAALSPVAGALRELLPELAAVLPETSPPLDDRAAERHRMFRGLVEVLTALGPAVLVVEDLHWADGQTIEFLTYLMSVLPATFRVVLTYRGEEAPASVRAITARTSDAIRSEHLVLPPLDAAQTRAMASAILEADEVTAEFAEHLCTRASGLPLAVQELLALLRTRGTLIRWEGGWARRALDELDVPSGVRASVQERVARLSRGAKEVAERAAVLQTPVPIGLLAAAEGEGTGDGGAIDEVLGSGLFAETNGSVGFRHVLAAQAVYEAIPLGRRQALHAAAADTVRGLRPLPLGRLAHHLRHAGRAGQWVETAIEAADQASRLGDDAEATRLLEDVLRNTDLPAVRRAELTVKLGWAALELLRPPPVVELITGALEQDVPRPLRGTLRLLLALHLERTRTDDARIWDAFAQAVEDLADQPGLAAWAMVGVGRPPSGLPFGEGKSWLERALATLPSVDDPAMRMLVLGKIAMIFVVIGDPRWADLAEDLLRETGGRGLLRREVNAYRSIGGAALFSGHHRRGRRLLTAAIEDGAEPDLRGRLELRCLVNLAVADYVDGAWDGLAARLDELRDHFGDEPHERIMVDIVAACLGAVRGRQEPALSPLLDAIATARTRGQLDDLVLPVTMLLRLSAARGEPEEAIATVAEADVHWEAAGLWPVAVRVLPALTEALLVAGRSAEAVDVVARYASRLAGLDAPLAGPALGHARGLLAAAGERWAEGAGEFAAAADAFEQVPALYEAAQANEQAAACLFALGDPAAATRLGQAHRMYGSLGARWDLDRATGLGRRWGVRPVTPGQDRSGHGGDARGRSGQGGNDLALSARQEQVARLAAEGLTNQEIARELFLSPKTVDKHVSAAMRKVGARSRTELARHLLPGD</sequence>
<dbReference type="InterPro" id="IPR016032">
    <property type="entry name" value="Sig_transdc_resp-reg_C-effctor"/>
</dbReference>
<dbReference type="EMBL" id="VDLX02000002">
    <property type="protein sequence ID" value="KAB8196831.1"/>
    <property type="molecule type" value="Genomic_DNA"/>
</dbReference>
<dbReference type="Pfam" id="PF13191">
    <property type="entry name" value="AAA_16"/>
    <property type="match status" value="1"/>
</dbReference>
<name>A0A5C4WT52_9ACTN</name>
<keyword evidence="5" id="KW-1185">Reference proteome</keyword>
<accession>A0A5C4WT52</accession>
<feature type="region of interest" description="Disordered" evidence="3">
    <location>
        <begin position="876"/>
        <end position="905"/>
    </location>
</feature>
<organism evidence="4 5">
    <name type="scientific">Nonomuraea phyllanthi</name>
    <dbReference type="NCBI Taxonomy" id="2219224"/>
    <lineage>
        <taxon>Bacteria</taxon>
        <taxon>Bacillati</taxon>
        <taxon>Actinomycetota</taxon>
        <taxon>Actinomycetes</taxon>
        <taxon>Streptosporangiales</taxon>
        <taxon>Streptosporangiaceae</taxon>
        <taxon>Nonomuraea</taxon>
    </lineage>
</organism>
<dbReference type="AlphaFoldDB" id="A0A5C4WT52"/>
<dbReference type="Pfam" id="PF00196">
    <property type="entry name" value="GerE"/>
    <property type="match status" value="1"/>
</dbReference>
<dbReference type="SMART" id="SM00421">
    <property type="entry name" value="HTH_LUXR"/>
    <property type="match status" value="1"/>
</dbReference>
<gene>
    <name evidence="4" type="ORF">FH608_006295</name>
</gene>
<dbReference type="PANTHER" id="PTHR16305">
    <property type="entry name" value="TESTICULAR SOLUBLE ADENYLYL CYCLASE"/>
    <property type="match status" value="1"/>
</dbReference>
<dbReference type="PROSITE" id="PS00622">
    <property type="entry name" value="HTH_LUXR_1"/>
    <property type="match status" value="1"/>
</dbReference>
<dbReference type="InterPro" id="IPR027417">
    <property type="entry name" value="P-loop_NTPase"/>
</dbReference>
<dbReference type="Gene3D" id="1.10.10.10">
    <property type="entry name" value="Winged helix-like DNA-binding domain superfamily/Winged helix DNA-binding domain"/>
    <property type="match status" value="1"/>
</dbReference>
<dbReference type="GO" id="GO:0005737">
    <property type="term" value="C:cytoplasm"/>
    <property type="evidence" value="ECO:0007669"/>
    <property type="project" value="TreeGrafter"/>
</dbReference>
<evidence type="ECO:0000256" key="2">
    <source>
        <dbReference type="ARBA" id="ARBA00022840"/>
    </source>
</evidence>
<evidence type="ECO:0000256" key="1">
    <source>
        <dbReference type="ARBA" id="ARBA00022741"/>
    </source>
</evidence>
<evidence type="ECO:0000313" key="5">
    <source>
        <dbReference type="Proteomes" id="UP000312512"/>
    </source>
</evidence>
<dbReference type="OrthoDB" id="5476461at2"/>
<dbReference type="CDD" id="cd06170">
    <property type="entry name" value="LuxR_C_like"/>
    <property type="match status" value="1"/>
</dbReference>
<dbReference type="GO" id="GO:0003677">
    <property type="term" value="F:DNA binding"/>
    <property type="evidence" value="ECO:0007669"/>
    <property type="project" value="InterPro"/>
</dbReference>
<dbReference type="GO" id="GO:0006355">
    <property type="term" value="P:regulation of DNA-templated transcription"/>
    <property type="evidence" value="ECO:0007669"/>
    <property type="project" value="InterPro"/>
</dbReference>
<comment type="caution">
    <text evidence="4">The sequence shown here is derived from an EMBL/GenBank/DDBJ whole genome shotgun (WGS) entry which is preliminary data.</text>
</comment>
<dbReference type="GO" id="GO:0004016">
    <property type="term" value="F:adenylate cyclase activity"/>
    <property type="evidence" value="ECO:0007669"/>
    <property type="project" value="TreeGrafter"/>
</dbReference>
<evidence type="ECO:0000256" key="3">
    <source>
        <dbReference type="SAM" id="MobiDB-lite"/>
    </source>
</evidence>
<reference evidence="4 5" key="1">
    <citation type="submission" date="2019-10" db="EMBL/GenBank/DDBJ databases">
        <title>Nonomuraea sp. nov., isolated from Phyllanthus amarus.</title>
        <authorList>
            <person name="Klykleung N."/>
            <person name="Tanasupawat S."/>
        </authorList>
    </citation>
    <scope>NUCLEOTIDE SEQUENCE [LARGE SCALE GENOMIC DNA]</scope>
    <source>
        <strain evidence="4 5">PA1-10</strain>
    </source>
</reference>
<dbReference type="SUPFAM" id="SSF46894">
    <property type="entry name" value="C-terminal effector domain of the bipartite response regulators"/>
    <property type="match status" value="1"/>
</dbReference>
<dbReference type="GO" id="GO:0005524">
    <property type="term" value="F:ATP binding"/>
    <property type="evidence" value="ECO:0007669"/>
    <property type="project" value="UniProtKB-KW"/>
</dbReference>
<evidence type="ECO:0000313" key="4">
    <source>
        <dbReference type="EMBL" id="KAB8196831.1"/>
    </source>
</evidence>
<proteinExistence type="predicted"/>
<protein>
    <submittedName>
        <fullName evidence="4">AAA family ATPase</fullName>
    </submittedName>
</protein>
<feature type="compositionally biased region" description="Basic and acidic residues" evidence="3">
    <location>
        <begin position="888"/>
        <end position="897"/>
    </location>
</feature>
<dbReference type="SUPFAM" id="SSF52540">
    <property type="entry name" value="P-loop containing nucleoside triphosphate hydrolases"/>
    <property type="match status" value="1"/>
</dbReference>
<dbReference type="InterPro" id="IPR036388">
    <property type="entry name" value="WH-like_DNA-bd_sf"/>
</dbReference>
<dbReference type="InterPro" id="IPR041664">
    <property type="entry name" value="AAA_16"/>
</dbReference>
<keyword evidence="2" id="KW-0067">ATP-binding</keyword>
<dbReference type="Proteomes" id="UP000312512">
    <property type="component" value="Unassembled WGS sequence"/>
</dbReference>
<dbReference type="PANTHER" id="PTHR16305:SF35">
    <property type="entry name" value="TRANSCRIPTIONAL ACTIVATOR DOMAIN"/>
    <property type="match status" value="1"/>
</dbReference>
<dbReference type="PROSITE" id="PS50043">
    <property type="entry name" value="HTH_LUXR_2"/>
    <property type="match status" value="1"/>
</dbReference>
<keyword evidence="1" id="KW-0547">Nucleotide-binding</keyword>